<dbReference type="GO" id="GO:0004518">
    <property type="term" value="F:nuclease activity"/>
    <property type="evidence" value="ECO:0007669"/>
    <property type="project" value="UniProtKB-KW"/>
</dbReference>
<dbReference type="CDD" id="cd18740">
    <property type="entry name" value="PIN_VapC4-5_FitB-like"/>
    <property type="match status" value="1"/>
</dbReference>
<dbReference type="AlphaFoldDB" id="A0A5B8SML7"/>
<evidence type="ECO:0000259" key="8">
    <source>
        <dbReference type="Pfam" id="PF01850"/>
    </source>
</evidence>
<evidence type="ECO:0000256" key="5">
    <source>
        <dbReference type="ARBA" id="ARBA00022801"/>
    </source>
</evidence>
<dbReference type="Gene3D" id="3.40.50.1010">
    <property type="entry name" value="5'-nuclease"/>
    <property type="match status" value="1"/>
</dbReference>
<dbReference type="InterPro" id="IPR002716">
    <property type="entry name" value="PIN_dom"/>
</dbReference>
<organism evidence="9 10">
    <name type="scientific">Pistricoccus aurantiacus</name>
    <dbReference type="NCBI Taxonomy" id="1883414"/>
    <lineage>
        <taxon>Bacteria</taxon>
        <taxon>Pseudomonadati</taxon>
        <taxon>Pseudomonadota</taxon>
        <taxon>Gammaproteobacteria</taxon>
        <taxon>Oceanospirillales</taxon>
        <taxon>Halomonadaceae</taxon>
        <taxon>Pistricoccus</taxon>
    </lineage>
</organism>
<dbReference type="KEGG" id="paur:FGL86_02190"/>
<feature type="domain" description="PIN" evidence="8">
    <location>
        <begin position="4"/>
        <end position="124"/>
    </location>
</feature>
<sequence length="132" mass="14853">MKRIMLDTNMVSHFIKGHATVNAHVLAAPMAALCISVVTEAELRYGLAKRPQAKQLKRVVEEFLCRVDVLPWNSPLTRRYGEVRAKLEQGGKTLGALDLLIAVHALEVDALLVTNDHAFYYVDGLRIEDWTR</sequence>
<dbReference type="PANTHER" id="PTHR33653:SF1">
    <property type="entry name" value="RIBONUCLEASE VAPC2"/>
    <property type="match status" value="1"/>
</dbReference>
<keyword evidence="4" id="KW-0479">Metal-binding</keyword>
<comment type="similarity">
    <text evidence="7">Belongs to the PINc/VapC protein family.</text>
</comment>
<evidence type="ECO:0000256" key="6">
    <source>
        <dbReference type="ARBA" id="ARBA00022842"/>
    </source>
</evidence>
<evidence type="ECO:0000256" key="2">
    <source>
        <dbReference type="ARBA" id="ARBA00022649"/>
    </source>
</evidence>
<comment type="cofactor">
    <cofactor evidence="1">
        <name>Mg(2+)</name>
        <dbReference type="ChEBI" id="CHEBI:18420"/>
    </cofactor>
</comment>
<accession>A0A5B8SML7</accession>
<evidence type="ECO:0000256" key="1">
    <source>
        <dbReference type="ARBA" id="ARBA00001946"/>
    </source>
</evidence>
<proteinExistence type="inferred from homology"/>
<keyword evidence="2" id="KW-1277">Toxin-antitoxin system</keyword>
<dbReference type="Proteomes" id="UP000321272">
    <property type="component" value="Chromosome"/>
</dbReference>
<reference evidence="9 10" key="1">
    <citation type="submission" date="2019-06" db="EMBL/GenBank/DDBJ databases">
        <title>Genome analyses of bacteria isolated from kimchi.</title>
        <authorList>
            <person name="Lee S."/>
            <person name="Ahn S."/>
            <person name="Roh S."/>
        </authorList>
    </citation>
    <scope>NUCLEOTIDE SEQUENCE [LARGE SCALE GENOMIC DNA]</scope>
    <source>
        <strain evidence="9 10">CBA4606</strain>
    </source>
</reference>
<dbReference type="InterPro" id="IPR029060">
    <property type="entry name" value="PIN-like_dom_sf"/>
</dbReference>
<dbReference type="PANTHER" id="PTHR33653">
    <property type="entry name" value="RIBONUCLEASE VAPC2"/>
    <property type="match status" value="1"/>
</dbReference>
<evidence type="ECO:0000256" key="7">
    <source>
        <dbReference type="ARBA" id="ARBA00038093"/>
    </source>
</evidence>
<keyword evidence="3" id="KW-0540">Nuclease</keyword>
<keyword evidence="5" id="KW-0378">Hydrolase</keyword>
<keyword evidence="10" id="KW-1185">Reference proteome</keyword>
<dbReference type="GO" id="GO:0046872">
    <property type="term" value="F:metal ion binding"/>
    <property type="evidence" value="ECO:0007669"/>
    <property type="project" value="UniProtKB-KW"/>
</dbReference>
<dbReference type="SUPFAM" id="SSF88723">
    <property type="entry name" value="PIN domain-like"/>
    <property type="match status" value="1"/>
</dbReference>
<name>A0A5B8SML7_9GAMM</name>
<dbReference type="EMBL" id="CP042382">
    <property type="protein sequence ID" value="QEA37996.1"/>
    <property type="molecule type" value="Genomic_DNA"/>
</dbReference>
<evidence type="ECO:0000313" key="9">
    <source>
        <dbReference type="EMBL" id="QEA37996.1"/>
    </source>
</evidence>
<dbReference type="GO" id="GO:0016787">
    <property type="term" value="F:hydrolase activity"/>
    <property type="evidence" value="ECO:0007669"/>
    <property type="project" value="UniProtKB-KW"/>
</dbReference>
<keyword evidence="6" id="KW-0460">Magnesium</keyword>
<evidence type="ECO:0000313" key="10">
    <source>
        <dbReference type="Proteomes" id="UP000321272"/>
    </source>
</evidence>
<evidence type="ECO:0000256" key="4">
    <source>
        <dbReference type="ARBA" id="ARBA00022723"/>
    </source>
</evidence>
<protein>
    <submittedName>
        <fullName evidence="9">Type II toxin-antitoxin system VapC family toxin</fullName>
    </submittedName>
</protein>
<dbReference type="Pfam" id="PF01850">
    <property type="entry name" value="PIN"/>
    <property type="match status" value="1"/>
</dbReference>
<gene>
    <name evidence="9" type="ORF">FGL86_02190</name>
</gene>
<evidence type="ECO:0000256" key="3">
    <source>
        <dbReference type="ARBA" id="ARBA00022722"/>
    </source>
</evidence>
<dbReference type="InterPro" id="IPR050556">
    <property type="entry name" value="Type_II_TA_system_RNase"/>
</dbReference>
<dbReference type="OrthoDB" id="9796690at2"/>